<feature type="transmembrane region" description="Helical" evidence="11">
    <location>
        <begin position="130"/>
        <end position="151"/>
    </location>
</feature>
<evidence type="ECO:0000256" key="4">
    <source>
        <dbReference type="ARBA" id="ARBA00022475"/>
    </source>
</evidence>
<feature type="transmembrane region" description="Helical" evidence="11">
    <location>
        <begin position="328"/>
        <end position="353"/>
    </location>
</feature>
<evidence type="ECO:0000256" key="9">
    <source>
        <dbReference type="ARBA" id="ARBA00023136"/>
    </source>
</evidence>
<dbReference type="HAMAP" id="MF_01844">
    <property type="entry name" value="NhaA"/>
    <property type="match status" value="1"/>
</dbReference>
<sequence>MAVTTLAERGDLSRAARQFLRTESGSAVMLLSAALIALIWANVSGSYETFWHTEFSLRFGGGALTEDLRHWVNDGLMVIFFFSIGLEISREMTIGELRGGRAIATPALAALGGLTVPALLYVAFNAGGPGASAWGIAISTDTAVLLGVLALVGPRCPDQLRIFLLALAVVDDIGAIAAIAIFYTDHVEWTALLIAIALFVATVALRFVNFWRTPIYVLIGVLMWLSVLESGIHPSVVGVLMGLLVNAYAPQRRDLARLQVAGTSLLVDPTPERALAAQAAAVGTISPNERLQLRIQPWSGYVIVPLFALANAGIVLDGESLRAAATSPITWGIVVALVVGKLLGVSAGTWVALRTGLGRVPDTLRWGQLVGGAALSGIGFTVALFVTDLAFDDQALKSQATIGILAGSVLAALLGWLIFRLLGERGGQCAPSGLPVLPPRPWRPPA</sequence>
<dbReference type="NCBIfam" id="TIGR00773">
    <property type="entry name" value="NhaA"/>
    <property type="match status" value="1"/>
</dbReference>
<dbReference type="GO" id="GO:0015385">
    <property type="term" value="F:sodium:proton antiporter activity"/>
    <property type="evidence" value="ECO:0007669"/>
    <property type="project" value="UniProtKB-UniRule"/>
</dbReference>
<comment type="caution">
    <text evidence="12">The sequence shown here is derived from an EMBL/GenBank/DDBJ whole genome shotgun (WGS) entry which is preliminary data.</text>
</comment>
<dbReference type="GO" id="GO:0006885">
    <property type="term" value="P:regulation of pH"/>
    <property type="evidence" value="ECO:0007669"/>
    <property type="project" value="UniProtKB-UniRule"/>
</dbReference>
<feature type="transmembrane region" description="Helical" evidence="11">
    <location>
        <begin position="403"/>
        <end position="422"/>
    </location>
</feature>
<evidence type="ECO:0000256" key="8">
    <source>
        <dbReference type="ARBA" id="ARBA00023065"/>
    </source>
</evidence>
<keyword evidence="9 11" id="KW-0472">Membrane</keyword>
<comment type="catalytic activity">
    <reaction evidence="11">
        <text>Na(+)(in) + 2 H(+)(out) = Na(+)(out) + 2 H(+)(in)</text>
        <dbReference type="Rhea" id="RHEA:29251"/>
        <dbReference type="ChEBI" id="CHEBI:15378"/>
        <dbReference type="ChEBI" id="CHEBI:29101"/>
    </reaction>
</comment>
<feature type="transmembrane region" description="Helical" evidence="11">
    <location>
        <begin position="27"/>
        <end position="50"/>
    </location>
</feature>
<evidence type="ECO:0000256" key="7">
    <source>
        <dbReference type="ARBA" id="ARBA00023053"/>
    </source>
</evidence>
<accession>A0A511DRH9</accession>
<evidence type="ECO:0000256" key="6">
    <source>
        <dbReference type="ARBA" id="ARBA00022989"/>
    </source>
</evidence>
<comment type="similarity">
    <text evidence="11">Belongs to the NhaA Na(+)/H(+) (TC 2.A.33) antiporter family.</text>
</comment>
<gene>
    <name evidence="11" type="primary">nhaA</name>
    <name evidence="12" type="ORF">PSU4_52980</name>
</gene>
<dbReference type="EMBL" id="BJVJ01000086">
    <property type="protein sequence ID" value="GEL26344.1"/>
    <property type="molecule type" value="Genomic_DNA"/>
</dbReference>
<keyword evidence="8 11" id="KW-0406">Ion transport</keyword>
<evidence type="ECO:0000313" key="13">
    <source>
        <dbReference type="Proteomes" id="UP000321685"/>
    </source>
</evidence>
<protein>
    <recommendedName>
        <fullName evidence="11">Na(+)/H(+) antiporter NhaA</fullName>
    </recommendedName>
    <alternativeName>
        <fullName evidence="11">Sodium/proton antiporter NhaA</fullName>
    </alternativeName>
</protein>
<organism evidence="12 13">
    <name type="scientific">Pseudonocardia sulfidoxydans NBRC 16205</name>
    <dbReference type="NCBI Taxonomy" id="1223511"/>
    <lineage>
        <taxon>Bacteria</taxon>
        <taxon>Bacillati</taxon>
        <taxon>Actinomycetota</taxon>
        <taxon>Actinomycetes</taxon>
        <taxon>Pseudonocardiales</taxon>
        <taxon>Pseudonocardiaceae</taxon>
        <taxon>Pseudonocardia</taxon>
    </lineage>
</organism>
<name>A0A511DRH9_9PSEU</name>
<feature type="transmembrane region" description="Helical" evidence="11">
    <location>
        <begin position="163"/>
        <end position="183"/>
    </location>
</feature>
<comment type="function">
    <text evidence="11">Na(+)/H(+) antiporter that extrudes sodium in exchange for external protons.</text>
</comment>
<proteinExistence type="inferred from homology"/>
<dbReference type="InterPro" id="IPR023171">
    <property type="entry name" value="Na/H_antiporter_dom_sf"/>
</dbReference>
<evidence type="ECO:0000256" key="5">
    <source>
        <dbReference type="ARBA" id="ARBA00022692"/>
    </source>
</evidence>
<keyword evidence="10 11" id="KW-0739">Sodium transport</keyword>
<feature type="transmembrane region" description="Helical" evidence="11">
    <location>
        <begin position="189"/>
        <end position="208"/>
    </location>
</feature>
<dbReference type="RefSeq" id="WP_147114173.1">
    <property type="nucleotide sequence ID" value="NZ_BJVJ01000086.1"/>
</dbReference>
<dbReference type="Gene3D" id="1.20.1530.10">
    <property type="entry name" value="Na+/H+ antiporter like domain"/>
    <property type="match status" value="1"/>
</dbReference>
<dbReference type="GO" id="GO:0005886">
    <property type="term" value="C:plasma membrane"/>
    <property type="evidence" value="ECO:0007669"/>
    <property type="project" value="UniProtKB-SubCell"/>
</dbReference>
<keyword evidence="13" id="KW-1185">Reference proteome</keyword>
<dbReference type="AlphaFoldDB" id="A0A511DRH9"/>
<evidence type="ECO:0000256" key="1">
    <source>
        <dbReference type="ARBA" id="ARBA00004429"/>
    </source>
</evidence>
<evidence type="ECO:0000256" key="3">
    <source>
        <dbReference type="ARBA" id="ARBA00022449"/>
    </source>
</evidence>
<dbReference type="OrthoDB" id="117402at2"/>
<evidence type="ECO:0000256" key="2">
    <source>
        <dbReference type="ARBA" id="ARBA00022448"/>
    </source>
</evidence>
<dbReference type="PANTHER" id="PTHR30341:SF0">
    <property type="entry name" value="NA(+)_H(+) ANTIPORTER NHAA"/>
    <property type="match status" value="1"/>
</dbReference>
<keyword evidence="5 11" id="KW-0812">Transmembrane</keyword>
<feature type="transmembrane region" description="Helical" evidence="11">
    <location>
        <begin position="101"/>
        <end position="124"/>
    </location>
</feature>
<dbReference type="Pfam" id="PF06965">
    <property type="entry name" value="Na_H_antiport_1"/>
    <property type="match status" value="1"/>
</dbReference>
<reference evidence="12 13" key="1">
    <citation type="submission" date="2019-07" db="EMBL/GenBank/DDBJ databases">
        <title>Whole genome shotgun sequence of Pseudonocardia sulfidoxydans NBRC 16205.</title>
        <authorList>
            <person name="Hosoyama A."/>
            <person name="Uohara A."/>
            <person name="Ohji S."/>
            <person name="Ichikawa N."/>
        </authorList>
    </citation>
    <scope>NUCLEOTIDE SEQUENCE [LARGE SCALE GENOMIC DNA]</scope>
    <source>
        <strain evidence="12 13">NBRC 16205</strain>
    </source>
</reference>
<dbReference type="Proteomes" id="UP000321685">
    <property type="component" value="Unassembled WGS sequence"/>
</dbReference>
<evidence type="ECO:0000313" key="12">
    <source>
        <dbReference type="EMBL" id="GEL26344.1"/>
    </source>
</evidence>
<keyword evidence="2 11" id="KW-0813">Transport</keyword>
<feature type="transmembrane region" description="Helical" evidence="11">
    <location>
        <begin position="373"/>
        <end position="391"/>
    </location>
</feature>
<keyword evidence="6 11" id="KW-1133">Transmembrane helix</keyword>
<dbReference type="InterPro" id="IPR004670">
    <property type="entry name" value="NhaA"/>
</dbReference>
<feature type="transmembrane region" description="Helical" evidence="11">
    <location>
        <begin position="215"/>
        <end position="245"/>
    </location>
</feature>
<keyword evidence="4 11" id="KW-1003">Cell membrane</keyword>
<evidence type="ECO:0000256" key="10">
    <source>
        <dbReference type="ARBA" id="ARBA00023201"/>
    </source>
</evidence>
<evidence type="ECO:0000256" key="11">
    <source>
        <dbReference type="HAMAP-Rule" id="MF_01844"/>
    </source>
</evidence>
<feature type="transmembrane region" description="Helical" evidence="11">
    <location>
        <begin position="70"/>
        <end position="89"/>
    </location>
</feature>
<keyword evidence="7 11" id="KW-0915">Sodium</keyword>
<comment type="subcellular location">
    <subcellularLocation>
        <location evidence="1">Cell inner membrane</location>
        <topology evidence="1">Multi-pass membrane protein</topology>
    </subcellularLocation>
    <subcellularLocation>
        <location evidence="11">Cell membrane</location>
        <topology evidence="11">Multi-pass membrane protein</topology>
    </subcellularLocation>
</comment>
<dbReference type="PANTHER" id="PTHR30341">
    <property type="entry name" value="SODIUM ION/PROTON ANTIPORTER NHAA-RELATED"/>
    <property type="match status" value="1"/>
</dbReference>
<keyword evidence="3 11" id="KW-0050">Antiport</keyword>